<accession>A0A6P0HKR9</accession>
<proteinExistence type="predicted"/>
<feature type="domain" description="Response regulatory" evidence="7">
    <location>
        <begin position="7"/>
        <end position="115"/>
    </location>
</feature>
<dbReference type="PROSITE" id="PS00622">
    <property type="entry name" value="HTH_LUXR_1"/>
    <property type="match status" value="1"/>
</dbReference>
<dbReference type="InterPro" id="IPR000792">
    <property type="entry name" value="Tscrpt_reg_LuxR_C"/>
</dbReference>
<dbReference type="PANTHER" id="PTHR44688">
    <property type="entry name" value="DNA-BINDING TRANSCRIPTIONAL ACTIVATOR DEVR_DOSR"/>
    <property type="match status" value="1"/>
</dbReference>
<evidence type="ECO:0000313" key="8">
    <source>
        <dbReference type="EMBL" id="NEN78844.1"/>
    </source>
</evidence>
<evidence type="ECO:0000313" key="9">
    <source>
        <dbReference type="Proteomes" id="UP000468687"/>
    </source>
</evidence>
<dbReference type="GO" id="GO:0006355">
    <property type="term" value="P:regulation of DNA-templated transcription"/>
    <property type="evidence" value="ECO:0007669"/>
    <property type="project" value="InterPro"/>
</dbReference>
<organism evidence="8 9">
    <name type="scientific">Nocardioides zeae</name>
    <dbReference type="NCBI Taxonomy" id="1457234"/>
    <lineage>
        <taxon>Bacteria</taxon>
        <taxon>Bacillati</taxon>
        <taxon>Actinomycetota</taxon>
        <taxon>Actinomycetes</taxon>
        <taxon>Propionibacteriales</taxon>
        <taxon>Nocardioidaceae</taxon>
        <taxon>Nocardioides</taxon>
    </lineage>
</organism>
<dbReference type="GO" id="GO:0003677">
    <property type="term" value="F:DNA binding"/>
    <property type="evidence" value="ECO:0007669"/>
    <property type="project" value="UniProtKB-KW"/>
</dbReference>
<name>A0A6P0HKR9_9ACTN</name>
<evidence type="ECO:0000256" key="3">
    <source>
        <dbReference type="ARBA" id="ARBA00023163"/>
    </source>
</evidence>
<feature type="region of interest" description="Disordered" evidence="5">
    <location>
        <begin position="117"/>
        <end position="142"/>
    </location>
</feature>
<feature type="modified residue" description="4-aspartylphosphate" evidence="4">
    <location>
        <position position="53"/>
    </location>
</feature>
<sequence length="220" mass="23954">MMRGPLRLAVVNDYEVVVAGLTRMLAPYAAQVRVVEIAANIPVSDHADLVLFDTFAQSMDNVSVEDVAPVGIPVVAYTWESEPDVWQRALDWGAVACLSKTLSAARLVAALESIHRGDTPDPGHTAAPTVDNASGGEGARDWPGRAEGLTERESEVMALLAVGHSNQEIAELLHVSINSVKTYLRHAYRKAEVNRRSQAVLWALDKGFSPDVLHRRVRGR</sequence>
<comment type="caution">
    <text evidence="8">The sequence shown here is derived from an EMBL/GenBank/DDBJ whole genome shotgun (WGS) entry which is preliminary data.</text>
</comment>
<evidence type="ECO:0000256" key="1">
    <source>
        <dbReference type="ARBA" id="ARBA00023015"/>
    </source>
</evidence>
<protein>
    <submittedName>
        <fullName evidence="8">Response regulator transcription factor</fullName>
    </submittedName>
</protein>
<feature type="domain" description="HTH luxR-type" evidence="6">
    <location>
        <begin position="142"/>
        <end position="207"/>
    </location>
</feature>
<gene>
    <name evidence="8" type="ORF">G3T38_11210</name>
</gene>
<keyword evidence="1" id="KW-0805">Transcription regulation</keyword>
<dbReference type="InterPro" id="IPR016032">
    <property type="entry name" value="Sig_transdc_resp-reg_C-effctor"/>
</dbReference>
<evidence type="ECO:0000256" key="2">
    <source>
        <dbReference type="ARBA" id="ARBA00023125"/>
    </source>
</evidence>
<dbReference type="SUPFAM" id="SSF52172">
    <property type="entry name" value="CheY-like"/>
    <property type="match status" value="1"/>
</dbReference>
<dbReference type="EMBL" id="JAAGXA010000007">
    <property type="protein sequence ID" value="NEN78844.1"/>
    <property type="molecule type" value="Genomic_DNA"/>
</dbReference>
<evidence type="ECO:0000256" key="4">
    <source>
        <dbReference type="PROSITE-ProRule" id="PRU00169"/>
    </source>
</evidence>
<reference evidence="8 9" key="1">
    <citation type="journal article" date="2014" name="Int. J. Syst. Evol. Microbiol.">
        <title>Nocardioides zeae sp. nov., isolated from the stem of Zea mays.</title>
        <authorList>
            <person name="Glaeser S.P."/>
            <person name="McInroy J.A."/>
            <person name="Busse H.J."/>
            <person name="Kampfer P."/>
        </authorList>
    </citation>
    <scope>NUCLEOTIDE SEQUENCE [LARGE SCALE GENOMIC DNA]</scope>
    <source>
        <strain evidence="8 9">JCM 30728</strain>
    </source>
</reference>
<keyword evidence="2" id="KW-0238">DNA-binding</keyword>
<dbReference type="SMART" id="SM00421">
    <property type="entry name" value="HTH_LUXR"/>
    <property type="match status" value="1"/>
</dbReference>
<keyword evidence="4" id="KW-0597">Phosphoprotein</keyword>
<dbReference type="GO" id="GO:0000160">
    <property type="term" value="P:phosphorelay signal transduction system"/>
    <property type="evidence" value="ECO:0007669"/>
    <property type="project" value="InterPro"/>
</dbReference>
<dbReference type="PANTHER" id="PTHR44688:SF16">
    <property type="entry name" value="DNA-BINDING TRANSCRIPTIONAL ACTIVATOR DEVR_DOSR"/>
    <property type="match status" value="1"/>
</dbReference>
<dbReference type="CDD" id="cd06170">
    <property type="entry name" value="LuxR_C_like"/>
    <property type="match status" value="1"/>
</dbReference>
<dbReference type="Proteomes" id="UP000468687">
    <property type="component" value="Unassembled WGS sequence"/>
</dbReference>
<dbReference type="SUPFAM" id="SSF46894">
    <property type="entry name" value="C-terminal effector domain of the bipartite response regulators"/>
    <property type="match status" value="1"/>
</dbReference>
<dbReference type="AlphaFoldDB" id="A0A6P0HKR9"/>
<dbReference type="PROSITE" id="PS50043">
    <property type="entry name" value="HTH_LUXR_2"/>
    <property type="match status" value="1"/>
</dbReference>
<evidence type="ECO:0000259" key="6">
    <source>
        <dbReference type="PROSITE" id="PS50043"/>
    </source>
</evidence>
<dbReference type="Gene3D" id="3.40.50.2300">
    <property type="match status" value="1"/>
</dbReference>
<keyword evidence="9" id="KW-1185">Reference proteome</keyword>
<dbReference type="Pfam" id="PF00196">
    <property type="entry name" value="GerE"/>
    <property type="match status" value="1"/>
</dbReference>
<dbReference type="PRINTS" id="PR00038">
    <property type="entry name" value="HTHLUXR"/>
</dbReference>
<evidence type="ECO:0000259" key="7">
    <source>
        <dbReference type="PROSITE" id="PS50110"/>
    </source>
</evidence>
<evidence type="ECO:0000256" key="5">
    <source>
        <dbReference type="SAM" id="MobiDB-lite"/>
    </source>
</evidence>
<dbReference type="InterPro" id="IPR011006">
    <property type="entry name" value="CheY-like_superfamily"/>
</dbReference>
<dbReference type="InterPro" id="IPR001789">
    <property type="entry name" value="Sig_transdc_resp-reg_receiver"/>
</dbReference>
<dbReference type="PROSITE" id="PS50110">
    <property type="entry name" value="RESPONSE_REGULATORY"/>
    <property type="match status" value="1"/>
</dbReference>
<keyword evidence="3" id="KW-0804">Transcription</keyword>